<proteinExistence type="predicted"/>
<evidence type="ECO:0000313" key="2">
    <source>
        <dbReference type="EMBL" id="MBW0469974.1"/>
    </source>
</evidence>
<dbReference type="Proteomes" id="UP000765509">
    <property type="component" value="Unassembled WGS sequence"/>
</dbReference>
<evidence type="ECO:0000259" key="1">
    <source>
        <dbReference type="Pfam" id="PF16242"/>
    </source>
</evidence>
<dbReference type="InterPro" id="IPR038725">
    <property type="entry name" value="YdaG_split_barrel_FMN-bd"/>
</dbReference>
<dbReference type="InterPro" id="IPR052917">
    <property type="entry name" value="Stress-Dev_Protein"/>
</dbReference>
<dbReference type="PANTHER" id="PTHR34818">
    <property type="entry name" value="PROTEIN BLI-3"/>
    <property type="match status" value="1"/>
</dbReference>
<reference evidence="2" key="1">
    <citation type="submission" date="2021-03" db="EMBL/GenBank/DDBJ databases">
        <title>Draft genome sequence of rust myrtle Austropuccinia psidii MF-1, a brazilian biotype.</title>
        <authorList>
            <person name="Quecine M.C."/>
            <person name="Pachon D.M.R."/>
            <person name="Bonatelli M.L."/>
            <person name="Correr F.H."/>
            <person name="Franceschini L.M."/>
            <person name="Leite T.F."/>
            <person name="Margarido G.R.A."/>
            <person name="Almeida C.A."/>
            <person name="Ferrarezi J.A."/>
            <person name="Labate C.A."/>
        </authorList>
    </citation>
    <scope>NUCLEOTIDE SEQUENCE</scope>
    <source>
        <strain evidence="2">MF-1</strain>
    </source>
</reference>
<protein>
    <recommendedName>
        <fullName evidence="1">General stress protein FMN-binding split barrel domain-containing protein</fullName>
    </recommendedName>
</protein>
<dbReference type="Gene3D" id="2.30.110.10">
    <property type="entry name" value="Electron Transport, Fmn-binding Protein, Chain A"/>
    <property type="match status" value="1"/>
</dbReference>
<dbReference type="Pfam" id="PF16242">
    <property type="entry name" value="Pyrid_ox_like"/>
    <property type="match status" value="1"/>
</dbReference>
<dbReference type="AlphaFoldDB" id="A0A9Q3GK39"/>
<dbReference type="EMBL" id="AVOT02002326">
    <property type="protein sequence ID" value="MBW0469974.1"/>
    <property type="molecule type" value="Genomic_DNA"/>
</dbReference>
<dbReference type="PANTHER" id="PTHR34818:SF1">
    <property type="entry name" value="PROTEIN BLI-3"/>
    <property type="match status" value="1"/>
</dbReference>
<feature type="domain" description="General stress protein FMN-binding split barrel" evidence="1">
    <location>
        <begin position="19"/>
        <end position="170"/>
    </location>
</feature>
<keyword evidence="3" id="KW-1185">Reference proteome</keyword>
<dbReference type="InterPro" id="IPR012349">
    <property type="entry name" value="Split_barrel_FMN-bd"/>
</dbReference>
<dbReference type="OrthoDB" id="434253at2759"/>
<organism evidence="2 3">
    <name type="scientific">Austropuccinia psidii MF-1</name>
    <dbReference type="NCBI Taxonomy" id="1389203"/>
    <lineage>
        <taxon>Eukaryota</taxon>
        <taxon>Fungi</taxon>
        <taxon>Dikarya</taxon>
        <taxon>Basidiomycota</taxon>
        <taxon>Pucciniomycotina</taxon>
        <taxon>Pucciniomycetes</taxon>
        <taxon>Pucciniales</taxon>
        <taxon>Sphaerophragmiaceae</taxon>
        <taxon>Austropuccinia</taxon>
    </lineage>
</organism>
<accession>A0A9Q3GK39</accession>
<gene>
    <name evidence="2" type="ORF">O181_009689</name>
</gene>
<sequence length="195" mass="21571">MNLDPYTDKASQDAPPQQKAEEVEKIINQVQTAMFTTRHDDGTLNSRAMHPVSKTGLVFEFIANNQSGKFEELQKDPSCNVSFYDNSNTDWVSVSGQAKIVQNPEQIKQIWTPSLGAWFGNLGDGKHTGNYDDPRVSAIQVQPTEIRYWHAKNKLSQGVEVAKAKLTGNAAAPGVLRVINDKELDSLRAICGKNL</sequence>
<name>A0A9Q3GK39_9BASI</name>
<evidence type="ECO:0000313" key="3">
    <source>
        <dbReference type="Proteomes" id="UP000765509"/>
    </source>
</evidence>
<dbReference type="SUPFAM" id="SSF50475">
    <property type="entry name" value="FMN-binding split barrel"/>
    <property type="match status" value="1"/>
</dbReference>
<comment type="caution">
    <text evidence="2">The sequence shown here is derived from an EMBL/GenBank/DDBJ whole genome shotgun (WGS) entry which is preliminary data.</text>
</comment>